<dbReference type="AlphaFoldDB" id="A0A2S5CW43"/>
<dbReference type="InterPro" id="IPR028259">
    <property type="entry name" value="AP2-like_int_N"/>
</dbReference>
<dbReference type="PROSITE" id="PS51898">
    <property type="entry name" value="TYR_RECOMBINASE"/>
    <property type="match status" value="1"/>
</dbReference>
<dbReference type="Proteomes" id="UP000237319">
    <property type="component" value="Unassembled WGS sequence"/>
</dbReference>
<evidence type="ECO:0000256" key="2">
    <source>
        <dbReference type="ARBA" id="ARBA00022908"/>
    </source>
</evidence>
<evidence type="ECO:0000313" key="6">
    <source>
        <dbReference type="EMBL" id="POZ55051.1"/>
    </source>
</evidence>
<dbReference type="PANTHER" id="PTHR30349:SF64">
    <property type="entry name" value="PROPHAGE INTEGRASE INTD-RELATED"/>
    <property type="match status" value="1"/>
</dbReference>
<dbReference type="GO" id="GO:0006310">
    <property type="term" value="P:DNA recombination"/>
    <property type="evidence" value="ECO:0007669"/>
    <property type="project" value="UniProtKB-KW"/>
</dbReference>
<keyword evidence="4" id="KW-0233">DNA recombination</keyword>
<evidence type="ECO:0000259" key="5">
    <source>
        <dbReference type="PROSITE" id="PS51898"/>
    </source>
</evidence>
<dbReference type="SUPFAM" id="SSF56349">
    <property type="entry name" value="DNA breaking-rejoining enzymes"/>
    <property type="match status" value="1"/>
</dbReference>
<reference evidence="6 7" key="1">
    <citation type="submission" date="2017-11" db="EMBL/GenBank/DDBJ databases">
        <title>Genome sequence of Lysinibacillus sphaericus, a lignin-degrading bacteria isolated from municipal solid waste soil.</title>
        <authorList>
            <person name="Persinoti G.F."/>
            <person name="Paixao D.A."/>
            <person name="Bugg T.D."/>
            <person name="Squina F.M."/>
        </authorList>
    </citation>
    <scope>NUCLEOTIDE SEQUENCE [LARGE SCALE GENOMIC DNA]</scope>
    <source>
        <strain evidence="6 7">A1</strain>
    </source>
</reference>
<dbReference type="EMBL" id="PGLV01000002">
    <property type="protein sequence ID" value="POZ55051.1"/>
    <property type="molecule type" value="Genomic_DNA"/>
</dbReference>
<protein>
    <submittedName>
        <fullName evidence="6">Putative defective protein IntQ</fullName>
    </submittedName>
</protein>
<gene>
    <name evidence="6" type="primary">intQ_2</name>
    <name evidence="6" type="ORF">LYSIN_03348</name>
</gene>
<evidence type="ECO:0000256" key="1">
    <source>
        <dbReference type="ARBA" id="ARBA00008857"/>
    </source>
</evidence>
<dbReference type="CDD" id="cd01189">
    <property type="entry name" value="INT_ICEBs1_C_like"/>
    <property type="match status" value="1"/>
</dbReference>
<evidence type="ECO:0000313" key="7">
    <source>
        <dbReference type="Proteomes" id="UP000237319"/>
    </source>
</evidence>
<keyword evidence="3" id="KW-0238">DNA-binding</keyword>
<accession>A0A2S5CW43</accession>
<feature type="domain" description="Tyr recombinase" evidence="5">
    <location>
        <begin position="179"/>
        <end position="380"/>
    </location>
</feature>
<dbReference type="Gene3D" id="1.10.150.130">
    <property type="match status" value="1"/>
</dbReference>
<dbReference type="InterPro" id="IPR010998">
    <property type="entry name" value="Integrase_recombinase_N"/>
</dbReference>
<dbReference type="Gene3D" id="1.10.443.10">
    <property type="entry name" value="Intergrase catalytic core"/>
    <property type="match status" value="1"/>
</dbReference>
<name>A0A2S5CW43_LYSSH</name>
<sequence>MTKKNSSSITSYQNKYGKTLYMFRVYLGVDELTGKAKTTTRRGFKTKKEAELALSKIKIQVSEGTYRSSRAETYQEVYDQWIVQYEKTVEESTYVKTVGYFKNHILPSMGNYRIEKINIAVCQKHYDEWATKVKKARTIKSYAKKVLDFAIVHGYIENNPFNHVETKVKQAYVDPIDEDEENFYSREELVTFLKHAEIHLDYKAYTLLRLIAYTGMRKSEALALTWNDLNLVDNELTINKAIGRGKNTQLYLKSTKTGKARTIKIDETTVSILKEWKKLQIQNYFKFGINTLQKSQLIFSNKDNTFIQPGQVQKWMYSVQNKFVLKKVSPHGLRHTHCSLLFEAGASIKEVQDRLGHSDVKTTLDIYTHVTKKAKEGAIQKFVSYLEG</sequence>
<dbReference type="Pfam" id="PF14659">
    <property type="entry name" value="Phage_int_SAM_3"/>
    <property type="match status" value="1"/>
</dbReference>
<keyword evidence="2" id="KW-0229">DNA integration</keyword>
<dbReference type="PANTHER" id="PTHR30349">
    <property type="entry name" value="PHAGE INTEGRASE-RELATED"/>
    <property type="match status" value="1"/>
</dbReference>
<dbReference type="Pfam" id="PF14657">
    <property type="entry name" value="Arm-DNA-bind_4"/>
    <property type="match status" value="1"/>
</dbReference>
<dbReference type="InterPro" id="IPR050090">
    <property type="entry name" value="Tyrosine_recombinase_XerCD"/>
</dbReference>
<comment type="similarity">
    <text evidence="1">Belongs to the 'phage' integrase family.</text>
</comment>
<dbReference type="InterPro" id="IPR004107">
    <property type="entry name" value="Integrase_SAM-like_N"/>
</dbReference>
<dbReference type="InterPro" id="IPR002104">
    <property type="entry name" value="Integrase_catalytic"/>
</dbReference>
<dbReference type="Pfam" id="PF00589">
    <property type="entry name" value="Phage_integrase"/>
    <property type="match status" value="1"/>
</dbReference>
<dbReference type="GO" id="GO:0015074">
    <property type="term" value="P:DNA integration"/>
    <property type="evidence" value="ECO:0007669"/>
    <property type="project" value="UniProtKB-KW"/>
</dbReference>
<dbReference type="RefSeq" id="WP_103977695.1">
    <property type="nucleotide sequence ID" value="NZ_PGLV01000002.1"/>
</dbReference>
<proteinExistence type="inferred from homology"/>
<comment type="caution">
    <text evidence="6">The sequence shown here is derived from an EMBL/GenBank/DDBJ whole genome shotgun (WGS) entry which is preliminary data.</text>
</comment>
<dbReference type="InterPro" id="IPR013762">
    <property type="entry name" value="Integrase-like_cat_sf"/>
</dbReference>
<dbReference type="InterPro" id="IPR011010">
    <property type="entry name" value="DNA_brk_join_enz"/>
</dbReference>
<keyword evidence="7" id="KW-1185">Reference proteome</keyword>
<evidence type="ECO:0000256" key="3">
    <source>
        <dbReference type="ARBA" id="ARBA00023125"/>
    </source>
</evidence>
<dbReference type="GO" id="GO:0003677">
    <property type="term" value="F:DNA binding"/>
    <property type="evidence" value="ECO:0007669"/>
    <property type="project" value="UniProtKB-KW"/>
</dbReference>
<organism evidence="6 7">
    <name type="scientific">Lysinibacillus sphaericus</name>
    <name type="common">Bacillus sphaericus</name>
    <dbReference type="NCBI Taxonomy" id="1421"/>
    <lineage>
        <taxon>Bacteria</taxon>
        <taxon>Bacillati</taxon>
        <taxon>Bacillota</taxon>
        <taxon>Bacilli</taxon>
        <taxon>Bacillales</taxon>
        <taxon>Bacillaceae</taxon>
        <taxon>Lysinibacillus</taxon>
    </lineage>
</organism>
<evidence type="ECO:0000256" key="4">
    <source>
        <dbReference type="ARBA" id="ARBA00023172"/>
    </source>
</evidence>